<keyword evidence="2" id="KW-1133">Transmembrane helix</keyword>
<dbReference type="AlphaFoldDB" id="A0A6P7TCJ9"/>
<proteinExistence type="predicted"/>
<keyword evidence="3" id="KW-1185">Reference proteome</keyword>
<feature type="compositionally biased region" description="Low complexity" evidence="1">
    <location>
        <begin position="130"/>
        <end position="166"/>
    </location>
</feature>
<evidence type="ECO:0000313" key="4">
    <source>
        <dbReference type="RefSeq" id="XP_029647782.1"/>
    </source>
</evidence>
<feature type="compositionally biased region" description="Pro residues" evidence="1">
    <location>
        <begin position="80"/>
        <end position="95"/>
    </location>
</feature>
<feature type="transmembrane region" description="Helical" evidence="2">
    <location>
        <begin position="6"/>
        <end position="25"/>
    </location>
</feature>
<protein>
    <submittedName>
        <fullName evidence="4">Uncharacterized protein</fullName>
    </submittedName>
</protein>
<feature type="compositionally biased region" description="Polar residues" evidence="1">
    <location>
        <begin position="119"/>
        <end position="129"/>
    </location>
</feature>
<feature type="region of interest" description="Disordered" evidence="1">
    <location>
        <begin position="73"/>
        <end position="196"/>
    </location>
</feature>
<evidence type="ECO:0000313" key="3">
    <source>
        <dbReference type="Proteomes" id="UP000515154"/>
    </source>
</evidence>
<dbReference type="KEGG" id="osn:115221714"/>
<feature type="compositionally biased region" description="Pro residues" evidence="1">
    <location>
        <begin position="185"/>
        <end position="196"/>
    </location>
</feature>
<dbReference type="Proteomes" id="UP000515154">
    <property type="component" value="Linkage group LG18"/>
</dbReference>
<gene>
    <name evidence="4" type="primary">LOC115221714</name>
</gene>
<name>A0A6P7TCJ9_9MOLL</name>
<sequence>MFRYYYVVIVFIFLKILFWTFFFYLRSRRLRLLQRRGVLIIDRSGHLTTSNHTDLATIIEYEDQQRQHFHNLSHPQMADSPPPYSEVVQTPPPLYINPMIDPQNPSSFMDTCKPPTYEQAVQQEQHTTAPHQTLQDQQLQQQQLQDQSQQQPHQQQQQQQQQPQQDNGTNPEREYPLLNSSPHQHLPPPPPYSSNE</sequence>
<evidence type="ECO:0000256" key="1">
    <source>
        <dbReference type="SAM" id="MobiDB-lite"/>
    </source>
</evidence>
<keyword evidence="2" id="KW-0812">Transmembrane</keyword>
<evidence type="ECO:0000256" key="2">
    <source>
        <dbReference type="SAM" id="Phobius"/>
    </source>
</evidence>
<reference evidence="4" key="1">
    <citation type="submission" date="2025-08" db="UniProtKB">
        <authorList>
            <consortium name="RefSeq"/>
        </authorList>
    </citation>
    <scope>IDENTIFICATION</scope>
</reference>
<dbReference type="RefSeq" id="XP_029647782.1">
    <property type="nucleotide sequence ID" value="XM_029791922.2"/>
</dbReference>
<organism evidence="3 4">
    <name type="scientific">Octopus sinensis</name>
    <name type="common">East Asian common octopus</name>
    <dbReference type="NCBI Taxonomy" id="2607531"/>
    <lineage>
        <taxon>Eukaryota</taxon>
        <taxon>Metazoa</taxon>
        <taxon>Spiralia</taxon>
        <taxon>Lophotrochozoa</taxon>
        <taxon>Mollusca</taxon>
        <taxon>Cephalopoda</taxon>
        <taxon>Coleoidea</taxon>
        <taxon>Octopodiformes</taxon>
        <taxon>Octopoda</taxon>
        <taxon>Incirrata</taxon>
        <taxon>Octopodidae</taxon>
        <taxon>Octopus</taxon>
    </lineage>
</organism>
<keyword evidence="2" id="KW-0472">Membrane</keyword>
<accession>A0A6P7TCJ9</accession>